<dbReference type="EMBL" id="JACAZH010000003">
    <property type="protein sequence ID" value="KAF7373144.1"/>
    <property type="molecule type" value="Genomic_DNA"/>
</dbReference>
<dbReference type="Proteomes" id="UP000623467">
    <property type="component" value="Unassembled WGS sequence"/>
</dbReference>
<feature type="transmembrane region" description="Helical" evidence="1">
    <location>
        <begin position="53"/>
        <end position="72"/>
    </location>
</feature>
<feature type="domain" description="DUF6535" evidence="2">
    <location>
        <begin position="77"/>
        <end position="162"/>
    </location>
</feature>
<feature type="domain" description="DUF6535" evidence="2">
    <location>
        <begin position="29"/>
        <end position="75"/>
    </location>
</feature>
<dbReference type="Pfam" id="PF20153">
    <property type="entry name" value="DUF6535"/>
    <property type="match status" value="2"/>
</dbReference>
<keyword evidence="1" id="KW-0472">Membrane</keyword>
<dbReference type="InterPro" id="IPR045338">
    <property type="entry name" value="DUF6535"/>
</dbReference>
<reference evidence="3" key="1">
    <citation type="submission" date="2020-05" db="EMBL/GenBank/DDBJ databases">
        <title>Mycena genomes resolve the evolution of fungal bioluminescence.</title>
        <authorList>
            <person name="Tsai I.J."/>
        </authorList>
    </citation>
    <scope>NUCLEOTIDE SEQUENCE</scope>
    <source>
        <strain evidence="3">160909Yilan</strain>
    </source>
</reference>
<comment type="caution">
    <text evidence="3">The sequence shown here is derived from an EMBL/GenBank/DDBJ whole genome shotgun (WGS) entry which is preliminary data.</text>
</comment>
<feature type="transmembrane region" description="Helical" evidence="1">
    <location>
        <begin position="84"/>
        <end position="103"/>
    </location>
</feature>
<evidence type="ECO:0000313" key="3">
    <source>
        <dbReference type="EMBL" id="KAF7373144.1"/>
    </source>
</evidence>
<evidence type="ECO:0000313" key="4">
    <source>
        <dbReference type="Proteomes" id="UP000623467"/>
    </source>
</evidence>
<feature type="transmembrane region" description="Helical" evidence="1">
    <location>
        <begin position="172"/>
        <end position="196"/>
    </location>
</feature>
<keyword evidence="1" id="KW-1133">Transmembrane helix</keyword>
<feature type="transmembrane region" description="Helical" evidence="1">
    <location>
        <begin position="140"/>
        <end position="160"/>
    </location>
</feature>
<evidence type="ECO:0000259" key="2">
    <source>
        <dbReference type="Pfam" id="PF20153"/>
    </source>
</evidence>
<name>A0A8H6Z9J2_9AGAR</name>
<keyword evidence="1" id="KW-0812">Transmembrane</keyword>
<proteinExistence type="predicted"/>
<gene>
    <name evidence="3" type="ORF">MSAN_00522300</name>
</gene>
<keyword evidence="4" id="KW-1185">Reference proteome</keyword>
<dbReference type="OrthoDB" id="3221808at2759"/>
<dbReference type="AlphaFoldDB" id="A0A8H6Z9J2"/>
<organism evidence="3 4">
    <name type="scientific">Mycena sanguinolenta</name>
    <dbReference type="NCBI Taxonomy" id="230812"/>
    <lineage>
        <taxon>Eukaryota</taxon>
        <taxon>Fungi</taxon>
        <taxon>Dikarya</taxon>
        <taxon>Basidiomycota</taxon>
        <taxon>Agaricomycotina</taxon>
        <taxon>Agaricomycetes</taxon>
        <taxon>Agaricomycetidae</taxon>
        <taxon>Agaricales</taxon>
        <taxon>Marasmiineae</taxon>
        <taxon>Mycenaceae</taxon>
        <taxon>Mycena</taxon>
    </lineage>
</organism>
<sequence length="597" mass="66983">MIVLANIDYRLKYPDDEPGHEWDENARVWLAYNDEANAYDSDSISALADSLDILLVFAGLFSAVVSAFVSQASQAYDQFSWVNGFWFTSLTISLCVALFAVLCKQWLRQYMSIIIGSAREQALVRQFRFDGLIKWRVQEIVGVLPILLHISLILFLLGFVSYTRAFGLGSSVVTAVITLTTLLLYIGANILPLVFIQCPYRTTLTDVLHFSSGYLHSPKSSSYVKPLKTIEREVACWTRTPGDPTNSLRCLLWLAQSTSSASARELIFWSLGALMPSAYEHIQKSNINDALYSALRPNTSQKVRPKPFHEHSVVDISWRHAVHKYFDAHANDSQALGRMCRSLLPHGLLLSLQDSLYDGRMLTDDFQLALTAMGTGIARHVQFQYEGHSIMLEAYDWVNWLSIDSSDFDKIISDFRHMQLPCAVWRRLLEQNTVALSLLPSPLVVELSFLRDPRYSRSHTSANSDILPPASPYPVTLRDACLKDEAVKLLCGSSVTSDDVDNELRHRWGVAVAEGLLSSSEILYFPPMPSLDEQALGNVRRVKPAEREGLPVHVTYVQRGDRIFRSGWECRATTQGTIYIDHNGEQSSSLGAIPPPS</sequence>
<evidence type="ECO:0000256" key="1">
    <source>
        <dbReference type="SAM" id="Phobius"/>
    </source>
</evidence>
<accession>A0A8H6Z9J2</accession>
<protein>
    <recommendedName>
        <fullName evidence="2">DUF6535 domain-containing protein</fullName>
    </recommendedName>
</protein>